<dbReference type="PROSITE" id="PS50905">
    <property type="entry name" value="FERRITIN_LIKE"/>
    <property type="match status" value="1"/>
</dbReference>
<dbReference type="EMBL" id="RJUK01000002">
    <property type="protein sequence ID" value="ROQ18323.1"/>
    <property type="molecule type" value="Genomic_DNA"/>
</dbReference>
<evidence type="ECO:0000313" key="4">
    <source>
        <dbReference type="Proteomes" id="UP000273643"/>
    </source>
</evidence>
<dbReference type="PANTHER" id="PTHR12558:SF13">
    <property type="entry name" value="CELL DIVISION CYCLE PROTEIN 27 HOMOLOG"/>
    <property type="match status" value="1"/>
</dbReference>
<accession>A0A3N1NQ84</accession>
<dbReference type="OrthoDB" id="5801251at2"/>
<dbReference type="Pfam" id="PF13181">
    <property type="entry name" value="TPR_8"/>
    <property type="match status" value="2"/>
</dbReference>
<organism evidence="3 4">
    <name type="scientific">Marinimicrobium koreense</name>
    <dbReference type="NCBI Taxonomy" id="306545"/>
    <lineage>
        <taxon>Bacteria</taxon>
        <taxon>Pseudomonadati</taxon>
        <taxon>Pseudomonadota</taxon>
        <taxon>Gammaproteobacteria</taxon>
        <taxon>Cellvibrionales</taxon>
        <taxon>Cellvibrionaceae</taxon>
        <taxon>Marinimicrobium</taxon>
    </lineage>
</organism>
<dbReference type="InterPro" id="IPR009040">
    <property type="entry name" value="Ferritin-like_diiron"/>
</dbReference>
<dbReference type="PROSITE" id="PS51257">
    <property type="entry name" value="PROKAR_LIPOPROTEIN"/>
    <property type="match status" value="1"/>
</dbReference>
<dbReference type="RefSeq" id="WP_123638967.1">
    <property type="nucleotide sequence ID" value="NZ_RJUK01000002.1"/>
</dbReference>
<dbReference type="PANTHER" id="PTHR12558">
    <property type="entry name" value="CELL DIVISION CYCLE 16,23,27"/>
    <property type="match status" value="1"/>
</dbReference>
<dbReference type="Gene3D" id="1.25.40.10">
    <property type="entry name" value="Tetratricopeptide repeat domain"/>
    <property type="match status" value="1"/>
</dbReference>
<dbReference type="SUPFAM" id="SSF48452">
    <property type="entry name" value="TPR-like"/>
    <property type="match status" value="1"/>
</dbReference>
<dbReference type="PROSITE" id="PS50005">
    <property type="entry name" value="TPR"/>
    <property type="match status" value="1"/>
</dbReference>
<dbReference type="InterPro" id="IPR019734">
    <property type="entry name" value="TPR_rpt"/>
</dbReference>
<protein>
    <submittedName>
        <fullName evidence="3">Tetratricopeptide repeat protein</fullName>
    </submittedName>
</protein>
<name>A0A3N1NQ84_9GAMM</name>
<evidence type="ECO:0000313" key="3">
    <source>
        <dbReference type="EMBL" id="ROQ18323.1"/>
    </source>
</evidence>
<dbReference type="SMART" id="SM00028">
    <property type="entry name" value="TPR"/>
    <property type="match status" value="4"/>
</dbReference>
<dbReference type="AlphaFoldDB" id="A0A3N1NQ84"/>
<keyword evidence="4" id="KW-1185">Reference proteome</keyword>
<evidence type="ECO:0000259" key="2">
    <source>
        <dbReference type="PROSITE" id="PS50905"/>
    </source>
</evidence>
<gene>
    <name evidence="3" type="ORF">EDC38_2545</name>
</gene>
<comment type="caution">
    <text evidence="3">The sequence shown here is derived from an EMBL/GenBank/DDBJ whole genome shotgun (WGS) entry which is preliminary data.</text>
</comment>
<feature type="domain" description="Ferritin-like diiron" evidence="2">
    <location>
        <begin position="318"/>
        <end position="374"/>
    </location>
</feature>
<feature type="repeat" description="TPR" evidence="1">
    <location>
        <begin position="237"/>
        <end position="270"/>
    </location>
</feature>
<keyword evidence="1" id="KW-0802">TPR repeat</keyword>
<sequence>MRIPWAPAAFVLLLGACSHMEPLPEWVQAPSSRDLDQVLSGELLFDEPPADNQLPPYDLMMLSPMMRVVAEEVALQYRHPDQRAEALHRALLSSPMAGGLGMRYTALNTTTAARAFERREVNCLSFTLMYVAMARHIGLKAEVNDVQVPPVWDLRDGESFLLFRHVNAKVMLPRGEELVIDLEMERYSPVFEQQVIGDRLVAAQFYNNLGMERVGAGDRRQGFLHLRRALQLDDRQSYLWNNLGTLYKRMGVHGAAEVAYRQGLTLAPGDLSLMSNLASLYEAEGETDKAAYFLERVRKHRNSNPYYLYSLAREQLANGDLAQAERYLEQAIARQAEEPRFYALTAEIYDQRALPEKAELMRRKAESRREEVYL</sequence>
<evidence type="ECO:0000256" key="1">
    <source>
        <dbReference type="PROSITE-ProRule" id="PRU00339"/>
    </source>
</evidence>
<proteinExistence type="predicted"/>
<dbReference type="Proteomes" id="UP000273643">
    <property type="component" value="Unassembled WGS sequence"/>
</dbReference>
<reference evidence="3 4" key="1">
    <citation type="submission" date="2018-11" db="EMBL/GenBank/DDBJ databases">
        <title>Genomic Encyclopedia of Type Strains, Phase IV (KMG-IV): sequencing the most valuable type-strain genomes for metagenomic binning, comparative biology and taxonomic classification.</title>
        <authorList>
            <person name="Goeker M."/>
        </authorList>
    </citation>
    <scope>NUCLEOTIDE SEQUENCE [LARGE SCALE GENOMIC DNA]</scope>
    <source>
        <strain evidence="3 4">DSM 16974</strain>
    </source>
</reference>
<dbReference type="InterPro" id="IPR011990">
    <property type="entry name" value="TPR-like_helical_dom_sf"/>
</dbReference>